<evidence type="ECO:0000313" key="4">
    <source>
        <dbReference type="Proteomes" id="UP000693970"/>
    </source>
</evidence>
<organism evidence="3 4">
    <name type="scientific">Nitzschia inconspicua</name>
    <dbReference type="NCBI Taxonomy" id="303405"/>
    <lineage>
        <taxon>Eukaryota</taxon>
        <taxon>Sar</taxon>
        <taxon>Stramenopiles</taxon>
        <taxon>Ochrophyta</taxon>
        <taxon>Bacillariophyta</taxon>
        <taxon>Bacillariophyceae</taxon>
        <taxon>Bacillariophycidae</taxon>
        <taxon>Bacillariales</taxon>
        <taxon>Bacillariaceae</taxon>
        <taxon>Nitzschia</taxon>
    </lineage>
</organism>
<dbReference type="FunFam" id="1.10.472.10:FF:000093">
    <property type="entry name" value="Predicted protein"/>
    <property type="match status" value="1"/>
</dbReference>
<proteinExistence type="predicted"/>
<gene>
    <name evidence="3" type="ORF">IV203_031944</name>
</gene>
<feature type="domain" description="Cyclin C-terminal" evidence="2">
    <location>
        <begin position="152"/>
        <end position="235"/>
    </location>
</feature>
<reference evidence="3" key="1">
    <citation type="journal article" date="2021" name="Sci. Rep.">
        <title>Diploid genomic architecture of Nitzschia inconspicua, an elite biomass production diatom.</title>
        <authorList>
            <person name="Oliver A."/>
            <person name="Podell S."/>
            <person name="Pinowska A."/>
            <person name="Traller J.C."/>
            <person name="Smith S.R."/>
            <person name="McClure R."/>
            <person name="Beliaev A."/>
            <person name="Bohutskyi P."/>
            <person name="Hill E.A."/>
            <person name="Rabines A."/>
            <person name="Zheng H."/>
            <person name="Allen L.Z."/>
            <person name="Kuo A."/>
            <person name="Grigoriev I.V."/>
            <person name="Allen A.E."/>
            <person name="Hazlebeck D."/>
            <person name="Allen E.E."/>
        </authorList>
    </citation>
    <scope>NUCLEOTIDE SEQUENCE</scope>
    <source>
        <strain evidence="3">Hildebrandi</strain>
    </source>
</reference>
<name>A0A9K3LY35_9STRA</name>
<dbReference type="Pfam" id="PF02984">
    <property type="entry name" value="Cyclin_C"/>
    <property type="match status" value="1"/>
</dbReference>
<keyword evidence="4" id="KW-1185">Reference proteome</keyword>
<evidence type="ECO:0000313" key="3">
    <source>
        <dbReference type="EMBL" id="KAG7369201.1"/>
    </source>
</evidence>
<evidence type="ECO:0000259" key="1">
    <source>
        <dbReference type="Pfam" id="PF00134"/>
    </source>
</evidence>
<sequence length="299" mass="33344">MNSSNELTLETIQAMRWQEENAYGVSDYLSCIPPQGNCALDTPVDASCRYVMAKWCCEIADFCKYKRETVAVAMNCLDRFMATVVGQEILLDRNSYQLASMTALYSSVKIHEQEAMDPNLISSLSRGVHSPMAVEAMEAKMLRALQWRVNPPTAMSFVRSMMDLVPHHIVGPAERETITEITKFQIELAVNEYSFSRFRPSTIAIASLLNSLESLSEDRMLFANFENTMACALGIDNVSFVRGLRIALYELMNGNDTIALQESIAQATATTKMDTSPCGEAVNSEEHYKTSPRSVNVNV</sequence>
<reference evidence="3" key="2">
    <citation type="submission" date="2021-04" db="EMBL/GenBank/DDBJ databases">
        <authorList>
            <person name="Podell S."/>
        </authorList>
    </citation>
    <scope>NUCLEOTIDE SEQUENCE</scope>
    <source>
        <strain evidence="3">Hildebrandi</strain>
    </source>
</reference>
<dbReference type="AlphaFoldDB" id="A0A9K3LY35"/>
<protein>
    <submittedName>
        <fullName evidence="3">Cyclin-like protein</fullName>
    </submittedName>
</protein>
<dbReference type="InterPro" id="IPR006671">
    <property type="entry name" value="Cyclin_N"/>
</dbReference>
<dbReference type="PANTHER" id="PTHR10177">
    <property type="entry name" value="CYCLINS"/>
    <property type="match status" value="1"/>
</dbReference>
<evidence type="ECO:0000259" key="2">
    <source>
        <dbReference type="Pfam" id="PF02984"/>
    </source>
</evidence>
<feature type="domain" description="Cyclin N-terminal" evidence="1">
    <location>
        <begin position="44"/>
        <end position="150"/>
    </location>
</feature>
<comment type="caution">
    <text evidence="3">The sequence shown here is derived from an EMBL/GenBank/DDBJ whole genome shotgun (WGS) entry which is preliminary data.</text>
</comment>
<dbReference type="Proteomes" id="UP000693970">
    <property type="component" value="Unassembled WGS sequence"/>
</dbReference>
<dbReference type="InterPro" id="IPR039361">
    <property type="entry name" value="Cyclin"/>
</dbReference>
<dbReference type="InterPro" id="IPR004367">
    <property type="entry name" value="Cyclin_C-dom"/>
</dbReference>
<accession>A0A9K3LY35</accession>
<dbReference type="EMBL" id="JAGRRH010000006">
    <property type="protein sequence ID" value="KAG7369201.1"/>
    <property type="molecule type" value="Genomic_DNA"/>
</dbReference>
<dbReference type="Pfam" id="PF00134">
    <property type="entry name" value="Cyclin_N"/>
    <property type="match status" value="1"/>
</dbReference>
<dbReference type="OrthoDB" id="44315at2759"/>